<dbReference type="Proteomes" id="UP000295696">
    <property type="component" value="Unassembled WGS sequence"/>
</dbReference>
<evidence type="ECO:0000256" key="5">
    <source>
        <dbReference type="PIRSR" id="PIRSR601486-1"/>
    </source>
</evidence>
<dbReference type="GO" id="GO:0019825">
    <property type="term" value="F:oxygen binding"/>
    <property type="evidence" value="ECO:0007669"/>
    <property type="project" value="InterPro"/>
</dbReference>
<keyword evidence="3 5" id="KW-0479">Metal-binding</keyword>
<comment type="caution">
    <text evidence="6">The sequence shown here is derived from an EMBL/GenBank/DDBJ whole genome shotgun (WGS) entry which is preliminary data.</text>
</comment>
<feature type="binding site" description="distal binding residue" evidence="5">
    <location>
        <position position="68"/>
    </location>
    <ligand>
        <name>heme</name>
        <dbReference type="ChEBI" id="CHEBI:30413"/>
    </ligand>
    <ligandPart>
        <name>Fe</name>
        <dbReference type="ChEBI" id="CHEBI:18248"/>
    </ligandPart>
</feature>
<gene>
    <name evidence="6" type="ORF">EDD52_108154</name>
</gene>
<dbReference type="InterPro" id="IPR001486">
    <property type="entry name" value="Hemoglobin_trunc"/>
</dbReference>
<reference evidence="6 7" key="1">
    <citation type="submission" date="2019-03" db="EMBL/GenBank/DDBJ databases">
        <title>Genomic Encyclopedia of Type Strains, Phase IV (KMG-IV): sequencing the most valuable type-strain genomes for metagenomic binning, comparative biology and taxonomic classification.</title>
        <authorList>
            <person name="Goeker M."/>
        </authorList>
    </citation>
    <scope>NUCLEOTIDE SEQUENCE [LARGE SCALE GENOMIC DNA]</scope>
    <source>
        <strain evidence="6 7">DSM 104836</strain>
    </source>
</reference>
<keyword evidence="4 5" id="KW-0408">Iron</keyword>
<dbReference type="Gene3D" id="1.10.490.10">
    <property type="entry name" value="Globins"/>
    <property type="match status" value="1"/>
</dbReference>
<evidence type="ECO:0000313" key="6">
    <source>
        <dbReference type="EMBL" id="TCS62859.1"/>
    </source>
</evidence>
<dbReference type="GO" id="GO:0020037">
    <property type="term" value="F:heme binding"/>
    <property type="evidence" value="ECO:0007669"/>
    <property type="project" value="InterPro"/>
</dbReference>
<name>A0A4R3JA72_9RHOB</name>
<keyword evidence="2 5" id="KW-0349">Heme</keyword>
<dbReference type="AlphaFoldDB" id="A0A4R3JA72"/>
<dbReference type="CDD" id="cd00454">
    <property type="entry name" value="TrHb1_N"/>
    <property type="match status" value="1"/>
</dbReference>
<dbReference type="InterPro" id="IPR012292">
    <property type="entry name" value="Globin/Proto"/>
</dbReference>
<accession>A0A4R3JA72</accession>
<feature type="binding site" description="distal binding residue" evidence="5">
    <location>
        <position position="92"/>
    </location>
    <ligand>
        <name>heme</name>
        <dbReference type="ChEBI" id="CHEBI:30413"/>
    </ligand>
    <ligandPart>
        <name>Fe</name>
        <dbReference type="ChEBI" id="CHEBI:18248"/>
    </ligandPart>
</feature>
<keyword evidence="7" id="KW-1185">Reference proteome</keyword>
<protein>
    <submittedName>
        <fullName evidence="6">Hemoglobin</fullName>
    </submittedName>
</protein>
<evidence type="ECO:0000313" key="7">
    <source>
        <dbReference type="Proteomes" id="UP000295696"/>
    </source>
</evidence>
<sequence length="140" mass="15813">MIPIVQTNLSTGRHAIWDIGSMKKSLFEKYGGFSVVSRIVMDLYNRVLDDDDVGPFFDDVDMSRIIDHQTKFVSSLMGGPASYTDEQITLMHARLDIGTLHFDQLKILLSQTLDDHDVTPEDVEEIVSAFEVRRGLVVKP</sequence>
<evidence type="ECO:0000256" key="2">
    <source>
        <dbReference type="ARBA" id="ARBA00022617"/>
    </source>
</evidence>
<organism evidence="6 7">
    <name type="scientific">Primorskyibacter sedentarius</name>
    <dbReference type="NCBI Taxonomy" id="745311"/>
    <lineage>
        <taxon>Bacteria</taxon>
        <taxon>Pseudomonadati</taxon>
        <taxon>Pseudomonadota</taxon>
        <taxon>Alphaproteobacteria</taxon>
        <taxon>Rhodobacterales</taxon>
        <taxon>Roseobacteraceae</taxon>
        <taxon>Primorskyibacter</taxon>
    </lineage>
</organism>
<dbReference type="Pfam" id="PF01152">
    <property type="entry name" value="Bac_globin"/>
    <property type="match status" value="1"/>
</dbReference>
<dbReference type="EMBL" id="SLZU01000008">
    <property type="protein sequence ID" value="TCS62859.1"/>
    <property type="molecule type" value="Genomic_DNA"/>
</dbReference>
<proteinExistence type="predicted"/>
<dbReference type="GO" id="GO:0046872">
    <property type="term" value="F:metal ion binding"/>
    <property type="evidence" value="ECO:0007669"/>
    <property type="project" value="UniProtKB-KW"/>
</dbReference>
<keyword evidence="1" id="KW-0813">Transport</keyword>
<dbReference type="InterPro" id="IPR009050">
    <property type="entry name" value="Globin-like_sf"/>
</dbReference>
<evidence type="ECO:0000256" key="4">
    <source>
        <dbReference type="ARBA" id="ARBA00023004"/>
    </source>
</evidence>
<evidence type="ECO:0000256" key="1">
    <source>
        <dbReference type="ARBA" id="ARBA00022448"/>
    </source>
</evidence>
<evidence type="ECO:0000256" key="3">
    <source>
        <dbReference type="ARBA" id="ARBA00022723"/>
    </source>
</evidence>
<dbReference type="SUPFAM" id="SSF46458">
    <property type="entry name" value="Globin-like"/>
    <property type="match status" value="1"/>
</dbReference>